<feature type="region of interest" description="Disordered" evidence="5">
    <location>
        <begin position="115"/>
        <end position="182"/>
    </location>
</feature>
<feature type="compositionally biased region" description="Polar residues" evidence="5">
    <location>
        <begin position="239"/>
        <end position="250"/>
    </location>
</feature>
<feature type="repeat" description="ANK" evidence="4">
    <location>
        <begin position="341"/>
        <end position="373"/>
    </location>
</feature>
<evidence type="ECO:0000256" key="4">
    <source>
        <dbReference type="PROSITE-ProRule" id="PRU00023"/>
    </source>
</evidence>
<feature type="compositionally biased region" description="Polar residues" evidence="5">
    <location>
        <begin position="155"/>
        <end position="166"/>
    </location>
</feature>
<keyword evidence="1" id="KW-0677">Repeat</keyword>
<dbReference type="PROSITE" id="PS50088">
    <property type="entry name" value="ANK_REPEAT"/>
    <property type="match status" value="2"/>
</dbReference>
<feature type="compositionally biased region" description="Polar residues" evidence="5">
    <location>
        <begin position="126"/>
        <end position="140"/>
    </location>
</feature>
<dbReference type="AlphaFoldDB" id="A0A8T2J4I1"/>
<sequence>MAVTQEDVLNFLLDQGGKVRNSELLRKFKPVVDCSDPQQKAQNRERFKRFVNNIAVVKGETEGKMVVLKKKYFSLASGAGGDKESETIQVTGNHEEAGTQTGNTAQHKANQMNSDVAAPGTECKPSYQNPLPENLNQTDRQPSDMAAPGTECKPSYQNPLPENLNQTDRRSSLQDDKENVSVESNRETVFDIVSRIDNAGPVPVPKSFIDMSAKDSAPKPYMLPLRYPQNAVASEEGQSEQIPKQANTTSKLKEEKVRPVQPRSPHVSRRQYDDTATRSPHLKRASKMQKVTEENRYSDVVPLDLTEHEWLVKATSGHWNHTLYGLLLKDNHLAGKKDFISGFTALHWAAKSGNCEMIKILMDAARKNDIKLNINVKSFGGYTPLHIAAIHDHAEIIKILVMNYNANTDLRDHSGKKPFHYLNKDSPLRILLNDPNSISTNQVLPAKRNSKVAASILGTTFLGVIPDEATIPDFTKNFKKPSSLNKFFTAPTGPKKKHRARDSFPSFTSLNEEQEDEIEETVVKRRPHSDFMSH</sequence>
<evidence type="ECO:0000259" key="6">
    <source>
        <dbReference type="Pfam" id="PF25877"/>
    </source>
</evidence>
<evidence type="ECO:0000256" key="3">
    <source>
        <dbReference type="ARBA" id="ARBA00038122"/>
    </source>
</evidence>
<keyword evidence="2 4" id="KW-0040">ANK repeat</keyword>
<feature type="compositionally biased region" description="Basic and acidic residues" evidence="5">
    <location>
        <begin position="167"/>
        <end position="182"/>
    </location>
</feature>
<dbReference type="Gene3D" id="1.25.40.20">
    <property type="entry name" value="Ankyrin repeat-containing domain"/>
    <property type="match status" value="1"/>
</dbReference>
<proteinExistence type="inferred from homology"/>
<dbReference type="PANTHER" id="PTHR14491:SF2">
    <property type="entry name" value="ANKYRIN REPEAT DOMAIN-CONTAINING PROTEIN SOWAHA"/>
    <property type="match status" value="1"/>
</dbReference>
<comment type="similarity">
    <text evidence="3">Belongs to the SOWAH family.</text>
</comment>
<accession>A0A8T2J4I1</accession>
<reference evidence="7" key="1">
    <citation type="thesis" date="2020" institute="ProQuest LLC" country="789 East Eisenhower Parkway, Ann Arbor, MI, USA">
        <title>Comparative Genomics and Chromosome Evolution.</title>
        <authorList>
            <person name="Mudd A.B."/>
        </authorList>
    </citation>
    <scope>NUCLEOTIDE SEQUENCE</scope>
    <source>
        <strain evidence="7">Female2</strain>
        <tissue evidence="7">Blood</tissue>
    </source>
</reference>
<evidence type="ECO:0000313" key="7">
    <source>
        <dbReference type="EMBL" id="KAG8439222.1"/>
    </source>
</evidence>
<evidence type="ECO:0000256" key="5">
    <source>
        <dbReference type="SAM" id="MobiDB-lite"/>
    </source>
</evidence>
<evidence type="ECO:0000256" key="2">
    <source>
        <dbReference type="ARBA" id="ARBA00023043"/>
    </source>
</evidence>
<feature type="domain" description="SOWAHA-C winged helix-turn-helix" evidence="6">
    <location>
        <begin position="3"/>
        <end position="81"/>
    </location>
</feature>
<dbReference type="InterPro" id="IPR036770">
    <property type="entry name" value="Ankyrin_rpt-contain_sf"/>
</dbReference>
<feature type="repeat" description="ANK" evidence="4">
    <location>
        <begin position="380"/>
        <end position="413"/>
    </location>
</feature>
<dbReference type="InterPro" id="IPR058889">
    <property type="entry name" value="WHD_SOWAHA-C"/>
</dbReference>
<dbReference type="InterPro" id="IPR002110">
    <property type="entry name" value="Ankyrin_rpt"/>
</dbReference>
<dbReference type="SUPFAM" id="SSF48403">
    <property type="entry name" value="Ankyrin repeat"/>
    <property type="match status" value="1"/>
</dbReference>
<dbReference type="Pfam" id="PF25877">
    <property type="entry name" value="WHD_SOWAH"/>
    <property type="match status" value="1"/>
</dbReference>
<evidence type="ECO:0000256" key="1">
    <source>
        <dbReference type="ARBA" id="ARBA00022737"/>
    </source>
</evidence>
<gene>
    <name evidence="7" type="ORF">GDO86_005446</name>
</gene>
<evidence type="ECO:0000313" key="8">
    <source>
        <dbReference type="Proteomes" id="UP000812440"/>
    </source>
</evidence>
<dbReference type="Proteomes" id="UP000812440">
    <property type="component" value="Chromosome 3"/>
</dbReference>
<dbReference type="SMART" id="SM00248">
    <property type="entry name" value="ANK"/>
    <property type="match status" value="2"/>
</dbReference>
<dbReference type="PROSITE" id="PS50297">
    <property type="entry name" value="ANK_REP_REGION"/>
    <property type="match status" value="2"/>
</dbReference>
<feature type="region of interest" description="Disordered" evidence="5">
    <location>
        <begin position="232"/>
        <end position="290"/>
    </location>
</feature>
<comment type="caution">
    <text evidence="7">The sequence shown here is derived from an EMBL/GenBank/DDBJ whole genome shotgun (WGS) entry which is preliminary data.</text>
</comment>
<dbReference type="Pfam" id="PF12796">
    <property type="entry name" value="Ank_2"/>
    <property type="match status" value="1"/>
</dbReference>
<dbReference type="OrthoDB" id="432281at2759"/>
<dbReference type="EMBL" id="JAACNH010000006">
    <property type="protein sequence ID" value="KAG8439222.1"/>
    <property type="molecule type" value="Genomic_DNA"/>
</dbReference>
<dbReference type="PANTHER" id="PTHR14491">
    <property type="entry name" value="SOSONDOWAH, ISOFORM G"/>
    <property type="match status" value="1"/>
</dbReference>
<protein>
    <recommendedName>
        <fullName evidence="6">SOWAHA-C winged helix-turn-helix domain-containing protein</fullName>
    </recommendedName>
</protein>
<organism evidence="7 8">
    <name type="scientific">Hymenochirus boettgeri</name>
    <name type="common">Congo dwarf clawed frog</name>
    <dbReference type="NCBI Taxonomy" id="247094"/>
    <lineage>
        <taxon>Eukaryota</taxon>
        <taxon>Metazoa</taxon>
        <taxon>Chordata</taxon>
        <taxon>Craniata</taxon>
        <taxon>Vertebrata</taxon>
        <taxon>Euteleostomi</taxon>
        <taxon>Amphibia</taxon>
        <taxon>Batrachia</taxon>
        <taxon>Anura</taxon>
        <taxon>Pipoidea</taxon>
        <taxon>Pipidae</taxon>
        <taxon>Pipinae</taxon>
        <taxon>Hymenochirus</taxon>
    </lineage>
</organism>
<keyword evidence="8" id="KW-1185">Reference proteome</keyword>
<feature type="region of interest" description="Disordered" evidence="5">
    <location>
        <begin position="490"/>
        <end position="534"/>
    </location>
</feature>
<name>A0A8T2J4I1_9PIPI</name>